<dbReference type="AlphaFoldDB" id="I1IAR2"/>
<dbReference type="Proteomes" id="UP000008810">
    <property type="component" value="Chromosome 3"/>
</dbReference>
<dbReference type="STRING" id="15368.I1IAR2"/>
<dbReference type="PANTHER" id="PTHR37237:SF1">
    <property type="entry name" value="OS02G0567000 PROTEIN"/>
    <property type="match status" value="1"/>
</dbReference>
<dbReference type="HOGENOM" id="CLU_130763_0_0_1"/>
<dbReference type="EMBL" id="CM000882">
    <property type="protein sequence ID" value="KQJ99975.1"/>
    <property type="molecule type" value="Genomic_DNA"/>
</dbReference>
<reference evidence="1" key="2">
    <citation type="submission" date="2017-06" db="EMBL/GenBank/DDBJ databases">
        <title>WGS assembly of Brachypodium distachyon.</title>
        <authorList>
            <consortium name="The International Brachypodium Initiative"/>
            <person name="Lucas S."/>
            <person name="Harmon-Smith M."/>
            <person name="Lail K."/>
            <person name="Tice H."/>
            <person name="Grimwood J."/>
            <person name="Bruce D."/>
            <person name="Barry K."/>
            <person name="Shu S."/>
            <person name="Lindquist E."/>
            <person name="Wang M."/>
            <person name="Pitluck S."/>
            <person name="Vogel J.P."/>
            <person name="Garvin D.F."/>
            <person name="Mockler T.C."/>
            <person name="Schmutz J."/>
            <person name="Rokhsar D."/>
            <person name="Bevan M.W."/>
        </authorList>
    </citation>
    <scope>NUCLEOTIDE SEQUENCE</scope>
    <source>
        <strain evidence="1">Bd21</strain>
    </source>
</reference>
<evidence type="ECO:0000313" key="3">
    <source>
        <dbReference type="Proteomes" id="UP000008810"/>
    </source>
</evidence>
<gene>
    <name evidence="2" type="primary">LOC100829518</name>
    <name evidence="1" type="ORF">BRADI_3g46410v3</name>
</gene>
<protein>
    <submittedName>
        <fullName evidence="1 2">Uncharacterized protein</fullName>
    </submittedName>
</protein>
<dbReference type="OrthoDB" id="1629067at2759"/>
<name>I1IAR2_BRADI</name>
<evidence type="ECO:0000313" key="2">
    <source>
        <dbReference type="EnsemblPlants" id="KQJ99975"/>
    </source>
</evidence>
<evidence type="ECO:0000313" key="1">
    <source>
        <dbReference type="EMBL" id="KQJ99975.1"/>
    </source>
</evidence>
<keyword evidence="3" id="KW-1185">Reference proteome</keyword>
<accession>I1IAR2</accession>
<dbReference type="PANTHER" id="PTHR37237">
    <property type="entry name" value="OS02G0567000 PROTEIN"/>
    <property type="match status" value="1"/>
</dbReference>
<organism evidence="2">
    <name type="scientific">Brachypodium distachyon</name>
    <name type="common">Purple false brome</name>
    <name type="synonym">Trachynia distachya</name>
    <dbReference type="NCBI Taxonomy" id="15368"/>
    <lineage>
        <taxon>Eukaryota</taxon>
        <taxon>Viridiplantae</taxon>
        <taxon>Streptophyta</taxon>
        <taxon>Embryophyta</taxon>
        <taxon>Tracheophyta</taxon>
        <taxon>Spermatophyta</taxon>
        <taxon>Magnoliopsida</taxon>
        <taxon>Liliopsida</taxon>
        <taxon>Poales</taxon>
        <taxon>Poaceae</taxon>
        <taxon>BOP clade</taxon>
        <taxon>Pooideae</taxon>
        <taxon>Stipodae</taxon>
        <taxon>Brachypodieae</taxon>
        <taxon>Brachypodium</taxon>
    </lineage>
</organism>
<dbReference type="RefSeq" id="XP_024317860.1">
    <property type="nucleotide sequence ID" value="XM_024462092.1"/>
</dbReference>
<dbReference type="GeneID" id="100829518"/>
<dbReference type="eggNOG" id="ENOG502S2UI">
    <property type="taxonomic scope" value="Eukaryota"/>
</dbReference>
<dbReference type="EnsemblPlants" id="KQJ99975">
    <property type="protein sequence ID" value="KQJ99975"/>
    <property type="gene ID" value="BRADI_3g46410v3"/>
</dbReference>
<reference evidence="2" key="3">
    <citation type="submission" date="2018-08" db="UniProtKB">
        <authorList>
            <consortium name="EnsemblPlants"/>
        </authorList>
    </citation>
    <scope>IDENTIFICATION</scope>
    <source>
        <strain evidence="2">cv. Bd21</strain>
    </source>
</reference>
<dbReference type="Gramene" id="KQJ99975">
    <property type="protein sequence ID" value="KQJ99975"/>
    <property type="gene ID" value="BRADI_3g46410v3"/>
</dbReference>
<dbReference type="OMA" id="GTDHSWA"/>
<proteinExistence type="predicted"/>
<sequence length="141" mass="15174">MRGVGGPLLTVSDLLSDLAVDGGSDHLEGGGDASVPSSPLAAQNLEEADPSDLHRLFGEDYDNLMKSLRENDPSWPSLMLKLCRALKTSDKLLSSANTNAEQLLQKVETLERVLERGDLVVGAIVETLEDHRPSKSKPPSK</sequence>
<reference evidence="1 2" key="1">
    <citation type="journal article" date="2010" name="Nature">
        <title>Genome sequencing and analysis of the model grass Brachypodium distachyon.</title>
        <authorList>
            <consortium name="International Brachypodium Initiative"/>
        </authorList>
    </citation>
    <scope>NUCLEOTIDE SEQUENCE [LARGE SCALE GENOMIC DNA]</scope>
    <source>
        <strain evidence="1">Bd21</strain>
        <strain evidence="2">cv. Bd21</strain>
    </source>
</reference>